<keyword evidence="3" id="KW-1185">Reference proteome</keyword>
<evidence type="ECO:0000313" key="2">
    <source>
        <dbReference type="EMBL" id="KAA0198971.1"/>
    </source>
</evidence>
<dbReference type="OrthoDB" id="6262349at2759"/>
<accession>A0A8E0S8L2</accession>
<feature type="region of interest" description="Disordered" evidence="1">
    <location>
        <begin position="2038"/>
        <end position="2059"/>
    </location>
</feature>
<organism evidence="2 3">
    <name type="scientific">Fasciolopsis buskii</name>
    <dbReference type="NCBI Taxonomy" id="27845"/>
    <lineage>
        <taxon>Eukaryota</taxon>
        <taxon>Metazoa</taxon>
        <taxon>Spiralia</taxon>
        <taxon>Lophotrochozoa</taxon>
        <taxon>Platyhelminthes</taxon>
        <taxon>Trematoda</taxon>
        <taxon>Digenea</taxon>
        <taxon>Plagiorchiida</taxon>
        <taxon>Echinostomata</taxon>
        <taxon>Echinostomatoidea</taxon>
        <taxon>Fasciolidae</taxon>
        <taxon>Fasciolopsis</taxon>
    </lineage>
</organism>
<feature type="compositionally biased region" description="Polar residues" evidence="1">
    <location>
        <begin position="1385"/>
        <end position="1400"/>
    </location>
</feature>
<gene>
    <name evidence="2" type="ORF">FBUS_03192</name>
</gene>
<dbReference type="Proteomes" id="UP000728185">
    <property type="component" value="Unassembled WGS sequence"/>
</dbReference>
<evidence type="ECO:0008006" key="4">
    <source>
        <dbReference type="Google" id="ProtNLM"/>
    </source>
</evidence>
<feature type="compositionally biased region" description="Polar residues" evidence="1">
    <location>
        <begin position="109"/>
        <end position="121"/>
    </location>
</feature>
<proteinExistence type="predicted"/>
<comment type="caution">
    <text evidence="2">The sequence shown here is derived from an EMBL/GenBank/DDBJ whole genome shotgun (WGS) entry which is preliminary data.</text>
</comment>
<evidence type="ECO:0000256" key="1">
    <source>
        <dbReference type="SAM" id="MobiDB-lite"/>
    </source>
</evidence>
<feature type="region of interest" description="Disordered" evidence="1">
    <location>
        <begin position="109"/>
        <end position="139"/>
    </location>
</feature>
<evidence type="ECO:0000313" key="3">
    <source>
        <dbReference type="Proteomes" id="UP000728185"/>
    </source>
</evidence>
<dbReference type="EMBL" id="LUCM01001405">
    <property type="protein sequence ID" value="KAA0198971.1"/>
    <property type="molecule type" value="Genomic_DNA"/>
</dbReference>
<feature type="region of interest" description="Disordered" evidence="1">
    <location>
        <begin position="1379"/>
        <end position="1409"/>
    </location>
</feature>
<name>A0A8E0S8L2_9TREM</name>
<reference evidence="2" key="1">
    <citation type="submission" date="2019-05" db="EMBL/GenBank/DDBJ databases">
        <title>Annotation for the trematode Fasciolopsis buski.</title>
        <authorList>
            <person name="Choi Y.-J."/>
        </authorList>
    </citation>
    <scope>NUCLEOTIDE SEQUENCE</scope>
    <source>
        <strain evidence="2">HT</strain>
        <tissue evidence="2">Whole worm</tissue>
    </source>
</reference>
<feature type="region of interest" description="Disordered" evidence="1">
    <location>
        <begin position="1510"/>
        <end position="1535"/>
    </location>
</feature>
<sequence>MILVPVKPGSGVENNAETMTFQLGTPRLSNRLCLVDRLSLRLLVSRRVIPFFDFQARYHPHLSGSHCPPTFWFTFEQERCVIQLSDSKVQNLLKCLQATATASVALKSAGNSDVPTSSDQPQTERHVLPDRSNPAASLPFSRREQSKLGHFARSELFSLGRKRFIASFRVQELVLQLENKGYPVAECRLQGAAGTFIRLTGRGGAYQGRLIVHSLCVADALTNLGEDYDLLVASNQNISLFYTGESRSPVHATHSSILNMAANPLELNINLERLTLMLINISPHTAQITDDSDVNEPIGTRKVERLLLATISQFSFGMQSVADSSENLSQAITVRLRTLCVSNWCDPSCSAHLLTSDFISIKSADVSEAPVLELQICWGTSHPDIVQFPSKLYCRLGRFTYVHQQKIFSLLASYLTAILPPNRDTEPPTNLPDFRHTQINLELVTPALFFPDPSSLHVLVVRTASIKLTNSSLSARYGDSETRSGLIFRTHWKEAECLHVNLTQLAPIRSTVDNEQISWFYTHWDNLRDYVGSGIDSVLEPTSGTFWTGDTTSKIKRVENCGLYVHTPGIQIDMMADLDLIPVPLARLQTASFTVCALLPPYVREIHFSIFTPHLVLFNLLPPDEQEFIDPATVQTGSANRILLWASELPSWDPLLLSHPKWDDSCILKHECEQAGEVIFPAHAGDCITGKILSCCECEREQDQVRSFFAHCERSGVRIRVMVPCTNDSSSSERTAFARVSTTHLLFRLDPQPCVLIMDFCNLFTGCVGITQNEVQSPQATEGESDSESSSTQIEAVVDSFQLILTHSGLNTNTAISKHDPSSCHEDLVVADCDHLTVRIVDLLRNWRQNLPVERRRTPENLVGPCRSIEGSISGFTVSALSGRENPLYAQRVHLKDCPVDRSSDSLRFHLFLSCLPDQERLRDSEDAYLWIRIDPVQYVHTQSLLIGTVDNLNGFLQNYNLMARARASSEGLEVPTVAPNTLRILFDVCVDSPTVIVPVSPNSPDCLVAVMRQVEVCNTFRWVKLDPPYPGLSRNFGRTNQLNDLEASCASCAKHTQYIHRHPHQQKNTAQQNTDLQPLINFSIFSPHEPSSLGRFNDVTASECLLDEITVDLQDAFVYCAEFKENAHSFVQGASAELDVVRFSGFDICPCPGPNLLSPFLFDKRPVSFSVIRNLSSAHSHIVPDWRFTSSWHDVKFRLTARIYSIIRGILSHNFSESGNPVQLPSPNMPAWMKRLQQPIQTAQTPVVYPPKPTIQNVQITFYPESVTSQSEILPAAPCTQIDLRCGRFSFDRLSNHRSWTELVCSKCSLVNLRAPNPEITALPLLFEIRPSGLLRLTSVSSAHSSVFMLYTSKIDLTADPQQISKFISLISTAPASSDPGGNWHSSATEDQSSTSLPSSPEGVKPPTVQVTETQICLHDSQLVFYEKLDSPHVNRIVLHATCNFLRSRRETSAPSLTTTRAIGCLHHLVFSLLLECQNKPATMVANLTSARVDLVPIAHSVKPPVTPSITSNWRSSTPPLQSTSKPQTPTLPTNTVFRSALPRLTAVPAYSGLQLMPSASAIVQPDRLVLSCQTTTLRLTLSRKTYNVLMSVITAVSVQLAQLQSTGVSNDHPSMSEDFSYDISPPEPERLPDLAPPSSIDPLSKAVQCLSWPEFISQAISADLHILEFNSRLVLSMFESAADGLVPLFELHADPPGPLNVNLTVPLISLIRVLCESPLSLGSDIDEIDELHKDPEVVTSETQGQLRLSNQTGSVIWYRLIQPDGLISTAEQHNDSSLWQAVPAEPDPVDIPCIHCFPTITNTEPGVKPHQTGKSETDCSNRRNITIAHLSHRLPRIAIQVAGWKASYPISVDRPGVFFRTLERQELPEIGKDDAAWAVQSNLPSHTRLVIEVVRSGSLRHLVILRSGLTITNYLSDGHTLCVALQLTPVIAENANSTADDVWSSQLVLIESTTSMDHRIPLLSIQSGQTSPVPLNLAAVASTGLGFLCFCPAAKTVPLTTTAPLLRRPVSGRTDPLSSGGAYSWASVHVPYTIPESLMDSSPGDSNSGERKFGSTRLTQLDLEESARLLDWTRLKASGKSS</sequence>
<feature type="region of interest" description="Disordered" evidence="1">
    <location>
        <begin position="1609"/>
        <end position="1632"/>
    </location>
</feature>
<protein>
    <recommendedName>
        <fullName evidence="4">Vacuolar protein sorting-associated protein 13 VPS13 adaptor binding domain-containing protein</fullName>
    </recommendedName>
</protein>